<protein>
    <recommendedName>
        <fullName evidence="9">Phosphoglycerate mutase</fullName>
        <ecNumber evidence="9">5.4.2.11</ecNumber>
        <ecNumber evidence="9">5.4.2.4</ecNumber>
    </recommendedName>
</protein>
<comment type="catalytic activity">
    <reaction evidence="1 9">
        <text>(2R)-2-phosphoglycerate = (2R)-3-phosphoglycerate</text>
        <dbReference type="Rhea" id="RHEA:15901"/>
        <dbReference type="ChEBI" id="CHEBI:58272"/>
        <dbReference type="ChEBI" id="CHEBI:58289"/>
        <dbReference type="EC" id="5.4.2.11"/>
    </reaction>
</comment>
<dbReference type="InterPro" id="IPR001345">
    <property type="entry name" value="PG/BPGM_mutase_AS"/>
</dbReference>
<dbReference type="InterPro" id="IPR029033">
    <property type="entry name" value="His_PPase_superfam"/>
</dbReference>
<keyword evidence="5 9" id="KW-0413">Isomerase</keyword>
<feature type="binding site" evidence="7">
    <location>
        <position position="63"/>
    </location>
    <ligand>
        <name>substrate</name>
    </ligand>
</feature>
<evidence type="ECO:0000256" key="4">
    <source>
        <dbReference type="ARBA" id="ARBA00023152"/>
    </source>
</evidence>
<evidence type="ECO:0000256" key="5">
    <source>
        <dbReference type="ARBA" id="ARBA00023235"/>
    </source>
</evidence>
<dbReference type="InterPro" id="IPR005952">
    <property type="entry name" value="Phosphogly_mut1"/>
</dbReference>
<dbReference type="CDD" id="cd07067">
    <property type="entry name" value="HP_PGM_like"/>
    <property type="match status" value="1"/>
</dbReference>
<feature type="binding site" evidence="7">
    <location>
        <begin position="24"/>
        <end position="25"/>
    </location>
    <ligand>
        <name>substrate</name>
    </ligand>
</feature>
<evidence type="ECO:0000256" key="7">
    <source>
        <dbReference type="PIRSR" id="PIRSR613078-2"/>
    </source>
</evidence>
<accession>A0AAV4FV52</accession>
<evidence type="ECO:0000313" key="11">
    <source>
        <dbReference type="Proteomes" id="UP000762676"/>
    </source>
</evidence>
<dbReference type="PANTHER" id="PTHR11931">
    <property type="entry name" value="PHOSPHOGLYCERATE MUTASE"/>
    <property type="match status" value="1"/>
</dbReference>
<dbReference type="SUPFAM" id="SSF53254">
    <property type="entry name" value="Phosphoglycerate mutase-like"/>
    <property type="match status" value="1"/>
</dbReference>
<feature type="site" description="Transition state stabilizer" evidence="8">
    <location>
        <position position="183"/>
    </location>
</feature>
<proteinExistence type="inferred from homology"/>
<dbReference type="EC" id="5.4.2.11" evidence="9"/>
<evidence type="ECO:0000256" key="1">
    <source>
        <dbReference type="ARBA" id="ARBA00000380"/>
    </source>
</evidence>
<evidence type="ECO:0000256" key="9">
    <source>
        <dbReference type="RuleBase" id="RU004511"/>
    </source>
</evidence>
<dbReference type="EC" id="5.4.2.4" evidence="9"/>
<dbReference type="AlphaFoldDB" id="A0AAV4FV52"/>
<evidence type="ECO:0000256" key="2">
    <source>
        <dbReference type="ARBA" id="ARBA00000505"/>
    </source>
</evidence>
<dbReference type="Gene3D" id="3.40.50.1240">
    <property type="entry name" value="Phosphoglycerate mutase-like"/>
    <property type="match status" value="1"/>
</dbReference>
<gene>
    <name evidence="10" type="ORF">ElyMa_000500300</name>
</gene>
<reference evidence="10 11" key="1">
    <citation type="journal article" date="2021" name="Elife">
        <title>Chloroplast acquisition without the gene transfer in kleptoplastic sea slugs, Plakobranchus ocellatus.</title>
        <authorList>
            <person name="Maeda T."/>
            <person name="Takahashi S."/>
            <person name="Yoshida T."/>
            <person name="Shimamura S."/>
            <person name="Takaki Y."/>
            <person name="Nagai Y."/>
            <person name="Toyoda A."/>
            <person name="Suzuki Y."/>
            <person name="Arimoto A."/>
            <person name="Ishii H."/>
            <person name="Satoh N."/>
            <person name="Nishiyama T."/>
            <person name="Hasebe M."/>
            <person name="Maruyama T."/>
            <person name="Minagawa J."/>
            <person name="Obokata J."/>
            <person name="Shigenobu S."/>
        </authorList>
    </citation>
    <scope>NUCLEOTIDE SEQUENCE [LARGE SCALE GENOMIC DNA]</scope>
</reference>
<dbReference type="GO" id="GO:0006096">
    <property type="term" value="P:glycolytic process"/>
    <property type="evidence" value="ECO:0007669"/>
    <property type="project" value="UniProtKB-KW"/>
</dbReference>
<dbReference type="InterPro" id="IPR013078">
    <property type="entry name" value="His_Pase_superF_clade-1"/>
</dbReference>
<feature type="active site" description="Proton donor/acceptor" evidence="6">
    <location>
        <position position="90"/>
    </location>
</feature>
<feature type="binding site" evidence="7">
    <location>
        <begin position="90"/>
        <end position="93"/>
    </location>
    <ligand>
        <name>substrate</name>
    </ligand>
</feature>
<comment type="caution">
    <text evidence="10">The sequence shown here is derived from an EMBL/GenBank/DDBJ whole genome shotgun (WGS) entry which is preliminary data.</text>
</comment>
<dbReference type="Pfam" id="PF00300">
    <property type="entry name" value="His_Phos_1"/>
    <property type="match status" value="1"/>
</dbReference>
<organism evidence="10 11">
    <name type="scientific">Elysia marginata</name>
    <dbReference type="NCBI Taxonomy" id="1093978"/>
    <lineage>
        <taxon>Eukaryota</taxon>
        <taxon>Metazoa</taxon>
        <taxon>Spiralia</taxon>
        <taxon>Lophotrochozoa</taxon>
        <taxon>Mollusca</taxon>
        <taxon>Gastropoda</taxon>
        <taxon>Heterobranchia</taxon>
        <taxon>Euthyneura</taxon>
        <taxon>Panpulmonata</taxon>
        <taxon>Sacoglossa</taxon>
        <taxon>Placobranchoidea</taxon>
        <taxon>Plakobranchidae</taxon>
        <taxon>Elysia</taxon>
    </lineage>
</organism>
<dbReference type="FunFam" id="3.40.50.1240:FF:000003">
    <property type="entry name" value="2,3-bisphosphoglycerate-dependent phosphoglycerate mutase"/>
    <property type="match status" value="1"/>
</dbReference>
<name>A0AAV4FV52_9GAST</name>
<feature type="binding site" evidence="7">
    <location>
        <begin position="117"/>
        <end position="118"/>
    </location>
    <ligand>
        <name>substrate</name>
    </ligand>
</feature>
<evidence type="ECO:0000256" key="3">
    <source>
        <dbReference type="ARBA" id="ARBA00006717"/>
    </source>
</evidence>
<dbReference type="SMART" id="SM00855">
    <property type="entry name" value="PGAM"/>
    <property type="match status" value="1"/>
</dbReference>
<keyword evidence="11" id="KW-1185">Reference proteome</keyword>
<evidence type="ECO:0000256" key="8">
    <source>
        <dbReference type="PIRSR" id="PIRSR613078-3"/>
    </source>
</evidence>
<keyword evidence="4 9" id="KW-0324">Glycolysis</keyword>
<evidence type="ECO:0000256" key="6">
    <source>
        <dbReference type="PIRSR" id="PIRSR613078-1"/>
    </source>
</evidence>
<sequence>MAKVHTVVLVRHGESEYNRDNIFTGWCDPDLTAKGQEEAKDAGKILQEYGFQFDVAYTSVLKRAIKTLYLIQEELDCLWIPVTKTWRLNERHYGKLQGKNKDETIKKYGREQVQLWRRSFKVCPPPLDEKDEHWSGNDKRYSGLSFVPTGESIEEASKRSLPFWHKHIVPALKSGKRPLICGHANTLGSLIKNLDPSSKIDLSDLSLPNALPLVLELDESFLPSQCQFLQHPSGGKLHKKRNCNS</sequence>
<comment type="catalytic activity">
    <reaction evidence="2 9">
        <text>(2R)-3-phospho-glyceroyl phosphate = (2R)-2,3-bisphosphoglycerate + H(+)</text>
        <dbReference type="Rhea" id="RHEA:17765"/>
        <dbReference type="ChEBI" id="CHEBI:15378"/>
        <dbReference type="ChEBI" id="CHEBI:57604"/>
        <dbReference type="ChEBI" id="CHEBI:58248"/>
        <dbReference type="EC" id="5.4.2.4"/>
    </reaction>
</comment>
<evidence type="ECO:0000313" key="10">
    <source>
        <dbReference type="EMBL" id="GFR77114.1"/>
    </source>
</evidence>
<dbReference type="PROSITE" id="PS00175">
    <property type="entry name" value="PG_MUTASE"/>
    <property type="match status" value="1"/>
</dbReference>
<dbReference type="Proteomes" id="UP000762676">
    <property type="component" value="Unassembled WGS sequence"/>
</dbReference>
<comment type="similarity">
    <text evidence="3 9">Belongs to the phosphoglycerate mutase family. BPG-dependent PGAM subfamily.</text>
</comment>
<dbReference type="HAMAP" id="MF_01039">
    <property type="entry name" value="PGAM_GpmA"/>
    <property type="match status" value="1"/>
</dbReference>
<feature type="active site" description="Tele-phosphohistidine intermediate" evidence="6">
    <location>
        <position position="12"/>
    </location>
</feature>
<feature type="binding site" evidence="7">
    <location>
        <position position="101"/>
    </location>
    <ligand>
        <name>substrate</name>
    </ligand>
</feature>
<feature type="binding site" evidence="7">
    <location>
        <begin position="11"/>
        <end position="18"/>
    </location>
    <ligand>
        <name>substrate</name>
    </ligand>
</feature>
<dbReference type="NCBIfam" id="TIGR01258">
    <property type="entry name" value="pgm_1"/>
    <property type="match status" value="1"/>
</dbReference>
<dbReference type="EMBL" id="BMAT01000957">
    <property type="protein sequence ID" value="GFR77114.1"/>
    <property type="molecule type" value="Genomic_DNA"/>
</dbReference>
<dbReference type="GO" id="GO:0004082">
    <property type="term" value="F:bisphosphoglycerate mutase activity"/>
    <property type="evidence" value="ECO:0007669"/>
    <property type="project" value="UniProtKB-EC"/>
</dbReference>
<dbReference type="GO" id="GO:0004619">
    <property type="term" value="F:phosphoglycerate mutase activity"/>
    <property type="evidence" value="ECO:0007669"/>
    <property type="project" value="UniProtKB-EC"/>
</dbReference>